<dbReference type="EMBL" id="LWCS01000040">
    <property type="protein sequence ID" value="OAN35150.1"/>
    <property type="molecule type" value="Genomic_DNA"/>
</dbReference>
<dbReference type="OrthoDB" id="5244617at2"/>
<dbReference type="STRING" id="912594.AWC12_10220"/>
<comment type="subunit">
    <text evidence="4 11">Associates with subunits I, II and III to form cytochrome c oxidase.</text>
</comment>
<gene>
    <name evidence="13" type="ORF">A4X20_26550</name>
</gene>
<name>A0A178LQA8_MYCIR</name>
<comment type="catalytic activity">
    <reaction evidence="10 11">
        <text>4 Fe(II)-[cytochrome c] + O2 + 8 H(+)(in) = 4 Fe(III)-[cytochrome c] + 2 H2O + 4 H(+)(out)</text>
        <dbReference type="Rhea" id="RHEA:11436"/>
        <dbReference type="Rhea" id="RHEA-COMP:10350"/>
        <dbReference type="Rhea" id="RHEA-COMP:14399"/>
        <dbReference type="ChEBI" id="CHEBI:15377"/>
        <dbReference type="ChEBI" id="CHEBI:15378"/>
        <dbReference type="ChEBI" id="CHEBI:15379"/>
        <dbReference type="ChEBI" id="CHEBI:29033"/>
        <dbReference type="ChEBI" id="CHEBI:29034"/>
        <dbReference type="EC" id="7.1.1.9"/>
    </reaction>
</comment>
<comment type="similarity">
    <text evidence="3 11">Belongs to the cytochrome c oxidase bacterial subunit CtaF family.</text>
</comment>
<evidence type="ECO:0000256" key="1">
    <source>
        <dbReference type="ARBA" id="ARBA00002536"/>
    </source>
</evidence>
<keyword evidence="8 12" id="KW-1133">Transmembrane helix</keyword>
<comment type="subcellular location">
    <subcellularLocation>
        <location evidence="2">Cell membrane</location>
        <topology evidence="2">Multi-pass membrane protein</topology>
    </subcellularLocation>
</comment>
<comment type="function">
    <text evidence="1 11">Part of cytochrome c oxidase, its function is unknown.</text>
</comment>
<dbReference type="eggNOG" id="ENOG5032TTI">
    <property type="taxonomic scope" value="Bacteria"/>
</dbReference>
<evidence type="ECO:0000313" key="14">
    <source>
        <dbReference type="Proteomes" id="UP000078396"/>
    </source>
</evidence>
<keyword evidence="9 11" id="KW-0472">Membrane</keyword>
<dbReference type="EC" id="7.1.1.9" evidence="11"/>
<evidence type="ECO:0000256" key="5">
    <source>
        <dbReference type="ARBA" id="ARBA00022475"/>
    </source>
</evidence>
<evidence type="ECO:0000256" key="7">
    <source>
        <dbReference type="ARBA" id="ARBA00022967"/>
    </source>
</evidence>
<feature type="transmembrane region" description="Helical" evidence="12">
    <location>
        <begin position="7"/>
        <end position="25"/>
    </location>
</feature>
<evidence type="ECO:0000256" key="2">
    <source>
        <dbReference type="ARBA" id="ARBA00004651"/>
    </source>
</evidence>
<proteinExistence type="inferred from homology"/>
<dbReference type="Pfam" id="PF12270">
    <property type="entry name" value="Cyt_c_ox_IV"/>
    <property type="match status" value="1"/>
</dbReference>
<dbReference type="InterPro" id="IPR021050">
    <property type="entry name" value="Cyt_c_oxidase_su4_actinobac"/>
</dbReference>
<evidence type="ECO:0000313" key="13">
    <source>
        <dbReference type="EMBL" id="OAN35150.1"/>
    </source>
</evidence>
<evidence type="ECO:0000256" key="10">
    <source>
        <dbReference type="ARBA" id="ARBA00047816"/>
    </source>
</evidence>
<dbReference type="RefSeq" id="WP_064283612.1">
    <property type="nucleotide sequence ID" value="NZ_LWCS01000040.1"/>
</dbReference>
<dbReference type="GO" id="GO:0005886">
    <property type="term" value="C:plasma membrane"/>
    <property type="evidence" value="ECO:0007669"/>
    <property type="project" value="UniProtKB-SubCell"/>
</dbReference>
<comment type="caution">
    <text evidence="13">The sequence shown here is derived from an EMBL/GenBank/DDBJ whole genome shotgun (WGS) entry which is preliminary data.</text>
</comment>
<evidence type="ECO:0000256" key="3">
    <source>
        <dbReference type="ARBA" id="ARBA00006870"/>
    </source>
</evidence>
<accession>A0A178LQA8</accession>
<reference evidence="13 14" key="1">
    <citation type="submission" date="2016-04" db="EMBL/GenBank/DDBJ databases">
        <title>Draft Genome Sequences of Staphylococcus capitis Strain H36, S. capitis Strain H65, S. cohnii Strain H62, S. hominis Strain H69, Mycobacterium iranicum Strain H39, Plantibacter sp. Strain H53, Pseudomonas oryzihabitans Strain H72, and Microbacterium sp. Strain H83, isolated from residential settings.</title>
        <authorList>
            <person name="Lymperopoulou D."/>
            <person name="Adams R.I."/>
            <person name="Lindow S."/>
            <person name="Coil D.A."/>
            <person name="Jospin G."/>
            <person name="Eisen J.A."/>
        </authorList>
    </citation>
    <scope>NUCLEOTIDE SEQUENCE [LARGE SCALE GENOMIC DNA]</scope>
    <source>
        <strain evidence="13 14">H39</strain>
    </source>
</reference>
<evidence type="ECO:0000256" key="4">
    <source>
        <dbReference type="ARBA" id="ARBA00011451"/>
    </source>
</evidence>
<evidence type="ECO:0000256" key="9">
    <source>
        <dbReference type="ARBA" id="ARBA00023136"/>
    </source>
</evidence>
<evidence type="ECO:0000256" key="12">
    <source>
        <dbReference type="SAM" id="Phobius"/>
    </source>
</evidence>
<keyword evidence="6 12" id="KW-0812">Transmembrane</keyword>
<dbReference type="GO" id="GO:0022900">
    <property type="term" value="P:electron transport chain"/>
    <property type="evidence" value="ECO:0007669"/>
    <property type="project" value="InterPro"/>
</dbReference>
<feature type="transmembrane region" description="Helical" evidence="12">
    <location>
        <begin position="113"/>
        <end position="131"/>
    </location>
</feature>
<organism evidence="13 14">
    <name type="scientific">Mycolicibacterium iranicum</name>
    <name type="common">Mycobacterium iranicum</name>
    <dbReference type="NCBI Taxonomy" id="912594"/>
    <lineage>
        <taxon>Bacteria</taxon>
        <taxon>Bacillati</taxon>
        <taxon>Actinomycetota</taxon>
        <taxon>Actinomycetes</taxon>
        <taxon>Mycobacteriales</taxon>
        <taxon>Mycobacteriaceae</taxon>
        <taxon>Mycolicibacterium</taxon>
    </lineage>
</organism>
<keyword evidence="7 11" id="KW-1278">Translocase</keyword>
<sequence length="140" mass="15414">MHIEARLFEFLTAFFALATVVYAVLTHLFQDPGGVEWAGTTALALTTGLTLITGTFFRFVARRLDTRPEDYEDAEIADGAGELGFYSPHSWWPIMIALSGSVTAVGMAMWLPWLIIAGVCFILTTVAGLVFEYHTGPEKH</sequence>
<dbReference type="Proteomes" id="UP000078396">
    <property type="component" value="Unassembled WGS sequence"/>
</dbReference>
<evidence type="ECO:0000256" key="11">
    <source>
        <dbReference type="PIRNR" id="PIRNR017385"/>
    </source>
</evidence>
<evidence type="ECO:0000256" key="8">
    <source>
        <dbReference type="ARBA" id="ARBA00022989"/>
    </source>
</evidence>
<dbReference type="AlphaFoldDB" id="A0A178LQA8"/>
<dbReference type="PIRSF" id="PIRSF017385">
    <property type="entry name" value="CtaF"/>
    <property type="match status" value="1"/>
</dbReference>
<evidence type="ECO:0000256" key="6">
    <source>
        <dbReference type="ARBA" id="ARBA00022692"/>
    </source>
</evidence>
<feature type="transmembrane region" description="Helical" evidence="12">
    <location>
        <begin position="37"/>
        <end position="57"/>
    </location>
</feature>
<protein>
    <recommendedName>
        <fullName evidence="11">Cytochrome c oxidase polypeptide 4</fullName>
        <ecNumber evidence="11">7.1.1.9</ecNumber>
    </recommendedName>
    <alternativeName>
        <fullName evidence="11">Cytochrome aa3 subunit 4</fullName>
    </alternativeName>
    <alternativeName>
        <fullName evidence="11">Cytochrome c oxidase polypeptide IV</fullName>
    </alternativeName>
</protein>
<dbReference type="GO" id="GO:0004129">
    <property type="term" value="F:cytochrome-c oxidase activity"/>
    <property type="evidence" value="ECO:0007669"/>
    <property type="project" value="UniProtKB-EC"/>
</dbReference>
<keyword evidence="5 11" id="KW-1003">Cell membrane</keyword>